<proteinExistence type="predicted"/>
<sequence>MTIASSESGSRDRGFLACRAFAIGFFLQADGLRFVTIVQGNNAVVGCCNRIAGDDNRYAKIVCQSISSNALIQ</sequence>
<gene>
    <name evidence="1" type="ORF">C7B82_11410</name>
</gene>
<name>A0A2T1E9P5_9CYAN</name>
<evidence type="ECO:0000313" key="2">
    <source>
        <dbReference type="Proteomes" id="UP000239576"/>
    </source>
</evidence>
<reference evidence="2" key="1">
    <citation type="submission" date="2018-02" db="EMBL/GenBank/DDBJ databases">
        <authorList>
            <person name="Moore K."/>
            <person name="Momper L."/>
        </authorList>
    </citation>
    <scope>NUCLEOTIDE SEQUENCE [LARGE SCALE GENOMIC DNA]</scope>
    <source>
        <strain evidence="2">ULC18</strain>
    </source>
</reference>
<organism evidence="1 2">
    <name type="scientific">Stenomitos frigidus ULC18</name>
    <dbReference type="NCBI Taxonomy" id="2107698"/>
    <lineage>
        <taxon>Bacteria</taxon>
        <taxon>Bacillati</taxon>
        <taxon>Cyanobacteriota</taxon>
        <taxon>Cyanophyceae</taxon>
        <taxon>Leptolyngbyales</taxon>
        <taxon>Leptolyngbyaceae</taxon>
        <taxon>Stenomitos</taxon>
    </lineage>
</organism>
<dbReference type="Proteomes" id="UP000239576">
    <property type="component" value="Unassembled WGS sequence"/>
</dbReference>
<dbReference type="AlphaFoldDB" id="A0A2T1E9P5"/>
<evidence type="ECO:0000313" key="1">
    <source>
        <dbReference type="EMBL" id="PSB29424.1"/>
    </source>
</evidence>
<keyword evidence="2" id="KW-1185">Reference proteome</keyword>
<protein>
    <submittedName>
        <fullName evidence="1">Uncharacterized protein</fullName>
    </submittedName>
</protein>
<comment type="caution">
    <text evidence="1">The sequence shown here is derived from an EMBL/GenBank/DDBJ whole genome shotgun (WGS) entry which is preliminary data.</text>
</comment>
<accession>A0A2T1E9P5</accession>
<reference evidence="1 2" key="2">
    <citation type="submission" date="2018-03" db="EMBL/GenBank/DDBJ databases">
        <title>The ancient ancestry and fast evolution of plastids.</title>
        <authorList>
            <person name="Moore K.R."/>
            <person name="Magnabosco C."/>
            <person name="Momper L."/>
            <person name="Gold D.A."/>
            <person name="Bosak T."/>
            <person name="Fournier G.P."/>
        </authorList>
    </citation>
    <scope>NUCLEOTIDE SEQUENCE [LARGE SCALE GENOMIC DNA]</scope>
    <source>
        <strain evidence="1 2">ULC18</strain>
    </source>
</reference>
<dbReference type="EMBL" id="PVWK01000062">
    <property type="protein sequence ID" value="PSB29424.1"/>
    <property type="molecule type" value="Genomic_DNA"/>
</dbReference>